<evidence type="ECO:0000256" key="1">
    <source>
        <dbReference type="SAM" id="Coils"/>
    </source>
</evidence>
<feature type="compositionally biased region" description="Polar residues" evidence="2">
    <location>
        <begin position="1"/>
        <end position="14"/>
    </location>
</feature>
<evidence type="ECO:0000313" key="4">
    <source>
        <dbReference type="Proteomes" id="UP000248918"/>
    </source>
</evidence>
<protein>
    <submittedName>
        <fullName evidence="3">Uncharacterized protein</fullName>
    </submittedName>
</protein>
<feature type="coiled-coil region" evidence="1">
    <location>
        <begin position="225"/>
        <end position="252"/>
    </location>
</feature>
<name>A0A329CVX6_9BURK</name>
<sequence>MKVPSTSIQTNEPNPAQAARSIGPAVRLPIAPAVFDTSASIGTCDDFYPNRSSPGESSPLMTNAPFGVPTHYAREPEGPLKAEAGHQAERGVHRDDKGAAYIRQGGETFPITYDKDNGTWRVHYPENPTKYRYPVRQDGNGVWHVHDKVGQPGGWRGAPPTGISWTQHATTQLQQQAQQLQFQRQDLMQQRQHLQDQLHQFPAPQHANRSPLELAVLQSMLNSQIANINAQLHAIEQQLQQTNQQLQQLQNEPQH</sequence>
<organism evidence="3 4">
    <name type="scientific">Paraburkholderia bryophila</name>
    <dbReference type="NCBI Taxonomy" id="420952"/>
    <lineage>
        <taxon>Bacteria</taxon>
        <taxon>Pseudomonadati</taxon>
        <taxon>Pseudomonadota</taxon>
        <taxon>Betaproteobacteria</taxon>
        <taxon>Burkholderiales</taxon>
        <taxon>Burkholderiaceae</taxon>
        <taxon>Paraburkholderia</taxon>
    </lineage>
</organism>
<dbReference type="Proteomes" id="UP000248918">
    <property type="component" value="Unassembled WGS sequence"/>
</dbReference>
<dbReference type="AlphaFoldDB" id="A0A329CVX6"/>
<evidence type="ECO:0000256" key="2">
    <source>
        <dbReference type="SAM" id="MobiDB-lite"/>
    </source>
</evidence>
<dbReference type="EMBL" id="QLTK01000002">
    <property type="protein sequence ID" value="RAS38052.1"/>
    <property type="molecule type" value="Genomic_DNA"/>
</dbReference>
<gene>
    <name evidence="3" type="ORF">BX591_102337</name>
</gene>
<comment type="caution">
    <text evidence="3">The sequence shown here is derived from an EMBL/GenBank/DDBJ whole genome shotgun (WGS) entry which is preliminary data.</text>
</comment>
<feature type="coiled-coil region" evidence="1">
    <location>
        <begin position="170"/>
        <end position="197"/>
    </location>
</feature>
<keyword evidence="1" id="KW-0175">Coiled coil</keyword>
<evidence type="ECO:0000313" key="3">
    <source>
        <dbReference type="EMBL" id="RAS38052.1"/>
    </source>
</evidence>
<accession>A0A329CVX6</accession>
<feature type="region of interest" description="Disordered" evidence="2">
    <location>
        <begin position="1"/>
        <end position="20"/>
    </location>
</feature>
<proteinExistence type="predicted"/>
<reference evidence="3 4" key="1">
    <citation type="submission" date="2018-06" db="EMBL/GenBank/DDBJ databases">
        <title>Genomic Encyclopedia of Type Strains, Phase III (KMG-III): the genomes of soil and plant-associated and newly described type strains.</title>
        <authorList>
            <person name="Whitman W."/>
        </authorList>
    </citation>
    <scope>NUCLEOTIDE SEQUENCE [LARGE SCALE GENOMIC DNA]</scope>
    <source>
        <strain evidence="3 4">LMG 23644</strain>
    </source>
</reference>